<dbReference type="CDD" id="cd05233">
    <property type="entry name" value="SDR_c"/>
    <property type="match status" value="1"/>
</dbReference>
<sequence>MVRHTETTLGPVDIIVNNAGVMYYTLMKNLHENEWEKQIDINCKGVVNCIGAVVDGMVSRQSGHIVNMSSNAGRRGFAGLAVYSGTKFFVEGLSQGMRQELASYGVKVTCIQPGDVQTELLEHSTDKEAQGQYDGSGNNKILEPTDIAKAVVFAVTQPEYSAINEILIEPRAAPI</sequence>
<dbReference type="InterPro" id="IPR036291">
    <property type="entry name" value="NAD(P)-bd_dom_sf"/>
</dbReference>
<comment type="similarity">
    <text evidence="2">Belongs to the short-chain dehydrogenases/reductases (SDR) family. 17-beta-HSD 3 subfamily.</text>
</comment>
<accession>A0A8S4NC41</accession>
<dbReference type="GO" id="GO:0005783">
    <property type="term" value="C:endoplasmic reticulum"/>
    <property type="evidence" value="ECO:0007669"/>
    <property type="project" value="TreeGrafter"/>
</dbReference>
<comment type="function">
    <text evidence="9">NADP-dependent dehydrogenase with broad substrate specificity acting on 3-hydroxy acids. Catalyzes the NADP-dependent oxidation of L-allo-threonine to L-2-amino-3-keto-butyrate, which is spontaneously decarboxylated into aminoacetone. Also acts on D-threonine, L-serine, D-serine, D-3-hydroxyisobutyrate, L-3-hydroxyisobutyrate, D-glycerate and L-glycerate. Able to catalyze the reduction of the malonic semialdehyde to 3-hydroxypropionic acid. YdfG is apparently supplementing RutE, the presumed malonic semialdehyde reductase involved in pyrimidine degradation since both are able to detoxify malonic semialdehyde.</text>
</comment>
<dbReference type="PANTHER" id="PTHR43086">
    <property type="entry name" value="VERY-LONG-CHAIN 3-OXOOACYL-COA REDUCTASE"/>
    <property type="match status" value="1"/>
</dbReference>
<protein>
    <recommendedName>
        <fullName evidence="6">NADP-dependent 3-hydroxy acid dehydrogenase YdfG</fullName>
        <ecNumber evidence="4">1.1.1.298</ecNumber>
        <ecNumber evidence="5">1.1.1.381</ecNumber>
    </recommendedName>
    <alternativeName>
        <fullName evidence="8">L-allo-threonine dehydrogenase</fullName>
    </alternativeName>
    <alternativeName>
        <fullName evidence="7">Malonic semialdehyde reductase</fullName>
    </alternativeName>
</protein>
<dbReference type="PANTHER" id="PTHR43086:SF3">
    <property type="entry name" value="NADP-DEPENDENT 3-HYDROXY ACID DEHYDROGENASE YDFG"/>
    <property type="match status" value="1"/>
</dbReference>
<gene>
    <name evidence="11" type="ORF">OFUS_LOCUS5321</name>
</gene>
<dbReference type="GO" id="GO:0030497">
    <property type="term" value="P:fatty acid elongation"/>
    <property type="evidence" value="ECO:0007669"/>
    <property type="project" value="TreeGrafter"/>
</dbReference>
<dbReference type="AlphaFoldDB" id="A0A8S4NC41"/>
<dbReference type="EMBL" id="CAIIXF020000002">
    <property type="protein sequence ID" value="CAH1778393.1"/>
    <property type="molecule type" value="Genomic_DNA"/>
</dbReference>
<dbReference type="PRINTS" id="PR00080">
    <property type="entry name" value="SDRFAMILY"/>
</dbReference>
<dbReference type="EC" id="1.1.1.298" evidence="4"/>
<dbReference type="EC" id="1.1.1.381" evidence="5"/>
<dbReference type="Pfam" id="PF00106">
    <property type="entry name" value="adh_short"/>
    <property type="match status" value="1"/>
</dbReference>
<dbReference type="GO" id="GO:0035527">
    <property type="term" value="F:3-hydroxypropionate dehydrogenase (NADP+) activity"/>
    <property type="evidence" value="ECO:0007669"/>
    <property type="project" value="UniProtKB-EC"/>
</dbReference>
<dbReference type="Gene3D" id="3.40.50.720">
    <property type="entry name" value="NAD(P)-binding Rossmann-like Domain"/>
    <property type="match status" value="1"/>
</dbReference>
<dbReference type="Proteomes" id="UP000749559">
    <property type="component" value="Unassembled WGS sequence"/>
</dbReference>
<dbReference type="PRINTS" id="PR00081">
    <property type="entry name" value="GDHRDH"/>
</dbReference>
<organism evidence="11 12">
    <name type="scientific">Owenia fusiformis</name>
    <name type="common">Polychaete worm</name>
    <dbReference type="NCBI Taxonomy" id="6347"/>
    <lineage>
        <taxon>Eukaryota</taxon>
        <taxon>Metazoa</taxon>
        <taxon>Spiralia</taxon>
        <taxon>Lophotrochozoa</taxon>
        <taxon>Annelida</taxon>
        <taxon>Polychaeta</taxon>
        <taxon>Sedentaria</taxon>
        <taxon>Canalipalpata</taxon>
        <taxon>Sabellida</taxon>
        <taxon>Oweniida</taxon>
        <taxon>Oweniidae</taxon>
        <taxon>Owenia</taxon>
    </lineage>
</organism>
<reference evidence="11" key="1">
    <citation type="submission" date="2022-03" db="EMBL/GenBank/DDBJ databases">
        <authorList>
            <person name="Martin C."/>
        </authorList>
    </citation>
    <scope>NUCLEOTIDE SEQUENCE</scope>
</reference>
<keyword evidence="1" id="KW-0560">Oxidoreductase</keyword>
<evidence type="ECO:0000256" key="10">
    <source>
        <dbReference type="ARBA" id="ARBA00047274"/>
    </source>
</evidence>
<evidence type="ECO:0000256" key="9">
    <source>
        <dbReference type="ARBA" id="ARBA00045650"/>
    </source>
</evidence>
<evidence type="ECO:0000256" key="4">
    <source>
        <dbReference type="ARBA" id="ARBA00044050"/>
    </source>
</evidence>
<keyword evidence="12" id="KW-1185">Reference proteome</keyword>
<evidence type="ECO:0000256" key="7">
    <source>
        <dbReference type="ARBA" id="ARBA00044271"/>
    </source>
</evidence>
<evidence type="ECO:0000256" key="2">
    <source>
        <dbReference type="ARBA" id="ARBA00038261"/>
    </source>
</evidence>
<comment type="catalytic activity">
    <reaction evidence="10">
        <text>3-hydroxypropanoate + NADP(+) = 3-oxopropanoate + NADPH + H(+)</text>
        <dbReference type="Rhea" id="RHEA:26438"/>
        <dbReference type="ChEBI" id="CHEBI:15378"/>
        <dbReference type="ChEBI" id="CHEBI:16510"/>
        <dbReference type="ChEBI" id="CHEBI:33190"/>
        <dbReference type="ChEBI" id="CHEBI:57783"/>
        <dbReference type="ChEBI" id="CHEBI:58349"/>
        <dbReference type="EC" id="1.1.1.298"/>
    </reaction>
</comment>
<dbReference type="PROSITE" id="PS00061">
    <property type="entry name" value="ADH_SHORT"/>
    <property type="match status" value="1"/>
</dbReference>
<evidence type="ECO:0000256" key="3">
    <source>
        <dbReference type="ARBA" id="ARBA00043812"/>
    </source>
</evidence>
<evidence type="ECO:0000256" key="5">
    <source>
        <dbReference type="ARBA" id="ARBA00044059"/>
    </source>
</evidence>
<comment type="catalytic activity">
    <reaction evidence="3">
        <text>L-allo-threonine + NADP(+) = aminoacetone + CO2 + NADPH</text>
        <dbReference type="Rhea" id="RHEA:43524"/>
        <dbReference type="ChEBI" id="CHEBI:16526"/>
        <dbReference type="ChEBI" id="CHEBI:57783"/>
        <dbReference type="ChEBI" id="CHEBI:58320"/>
        <dbReference type="ChEBI" id="CHEBI:58349"/>
        <dbReference type="ChEBI" id="CHEBI:58585"/>
        <dbReference type="EC" id="1.1.1.381"/>
    </reaction>
</comment>
<name>A0A8S4NC41_OWEFU</name>
<dbReference type="InterPro" id="IPR020904">
    <property type="entry name" value="Sc_DH/Rdtase_CS"/>
</dbReference>
<evidence type="ECO:0000313" key="11">
    <source>
        <dbReference type="EMBL" id="CAH1778393.1"/>
    </source>
</evidence>
<evidence type="ECO:0000256" key="1">
    <source>
        <dbReference type="ARBA" id="ARBA00023002"/>
    </source>
</evidence>
<dbReference type="SUPFAM" id="SSF51735">
    <property type="entry name" value="NAD(P)-binding Rossmann-fold domains"/>
    <property type="match status" value="1"/>
</dbReference>
<dbReference type="OrthoDB" id="1933717at2759"/>
<dbReference type="InterPro" id="IPR002347">
    <property type="entry name" value="SDR_fam"/>
</dbReference>
<evidence type="ECO:0000256" key="8">
    <source>
        <dbReference type="ARBA" id="ARBA00044349"/>
    </source>
</evidence>
<evidence type="ECO:0000313" key="12">
    <source>
        <dbReference type="Proteomes" id="UP000749559"/>
    </source>
</evidence>
<comment type="caution">
    <text evidence="11">The sequence shown here is derived from an EMBL/GenBank/DDBJ whole genome shotgun (WGS) entry which is preliminary data.</text>
</comment>
<proteinExistence type="inferred from homology"/>
<evidence type="ECO:0000256" key="6">
    <source>
        <dbReference type="ARBA" id="ARBA00044065"/>
    </source>
</evidence>